<dbReference type="FunFam" id="1.20.58.60:FF:000504">
    <property type="entry name" value="Spectrin repeat-containing, nuclear envelope family member 3"/>
    <property type="match status" value="1"/>
</dbReference>
<keyword evidence="3" id="KW-0677">Repeat</keyword>
<dbReference type="GeneID" id="108698736"/>
<keyword evidence="13" id="KW-1185">Reference proteome</keyword>
<gene>
    <name evidence="14 15" type="primary">syne3.L</name>
</gene>
<dbReference type="SMART" id="SM01249">
    <property type="entry name" value="KASH"/>
    <property type="match status" value="1"/>
</dbReference>
<accession>A0A8J0TC09</accession>
<protein>
    <submittedName>
        <fullName evidence="14">Nesprin-3 isoform X1</fullName>
    </submittedName>
</protein>
<feature type="topological domain" description="Cytoplasmic" evidence="8">
    <location>
        <begin position="1"/>
        <end position="1540"/>
    </location>
</feature>
<evidence type="ECO:0000256" key="9">
    <source>
        <dbReference type="SAM" id="Coils"/>
    </source>
</evidence>
<evidence type="ECO:0000313" key="14">
    <source>
        <dbReference type="RefSeq" id="XP_018085956.1"/>
    </source>
</evidence>
<dbReference type="GO" id="GO:0034993">
    <property type="term" value="C:meiotic nuclear membrane microtubule tethering complex"/>
    <property type="evidence" value="ECO:0000318"/>
    <property type="project" value="GO_Central"/>
</dbReference>
<feature type="region of interest" description="Disordered" evidence="10">
    <location>
        <begin position="970"/>
        <end position="1127"/>
    </location>
</feature>
<dbReference type="CDD" id="cd00176">
    <property type="entry name" value="SPEC"/>
    <property type="match status" value="1"/>
</dbReference>
<feature type="region of interest" description="Disordered" evidence="10">
    <location>
        <begin position="922"/>
        <end position="953"/>
    </location>
</feature>
<evidence type="ECO:0000256" key="5">
    <source>
        <dbReference type="ARBA" id="ARBA00023136"/>
    </source>
</evidence>
<dbReference type="OrthoDB" id="9838382at2759"/>
<reference evidence="14" key="1">
    <citation type="submission" date="2025-08" db="UniProtKB">
        <authorList>
            <consortium name="RefSeq"/>
        </authorList>
    </citation>
    <scope>IDENTIFICATION</scope>
    <source>
        <strain evidence="14">J_2021</strain>
        <tissue evidence="14">Erythrocytes</tissue>
    </source>
</reference>
<dbReference type="CTD" id="108698736"/>
<sequence>MESCIRNSCPCSVTCRLVTGSRPCPPQLPISPRLTQALELTCPVSPQPLRIEKLQFQPQSIVPAVPWTSCPYIAWQQTAPCACQSAQYSDTGRGGGATHKLRVSNPVPADCLLLSIVTRYWPGQYRTLSVPDFSNEMTQVPQREFETSWENAETWMKNVHERLKINDNTEGPRPALEARLRETEKICALEPEGKLLLDMVLMAAENHLSKSSEEEKHEIHIKLGKIKCMFEETTVYMTHCHSRIEWVWLHWNEYLKARDEFYLWVHNMKLTLEPDVELQLGLKQKRWHYEQAQVLLRDVNNQSCLLDRLLEEAASLYNRIGDPSVDETVQKEMMTEYKQIKRKAKERTSHLENILKEHEAYYSDVNKFQSWLNSVIEKLKCCVGEATESTEYRLSMLQEISKEVQSGGKELEDLERKSLEVIKNTSPLGAEEICKELEELRKALADLKRMNNDEEESLLKAHSSENAFLLLARQLEANINEFRKAIQRLEESLESGERVKSEDELLALWKTLNATKSALAAEETKGEGVKVQLKELFKFSKDVQPLSDGVIAAIREYQRAKSKAFKVSTETESALKQHFRIPLLEFQHWKRICERVLDTTSTPVSDAVLNHDCLLQIEKLLEESANIEDKLSILQTKKERISGVLGEQKAKAFLTEVASASRERDSLHVVLLERKETLLSLASQSKEFDAAFEHLRKKVSTIRIKAGKESELQPDLVGKETQLQRFEMFKDELLKLEPEFKVVASMAESSPTHKLKVSQLSSEYITLHKSLEINKRKSKTYIKDHLIFNDKLLDLQRWLMVTRQELESFQDSNGHWDVESREKEIQILLSEITEKDIQLQQVDSQGLLVMETSSAEGAAHIQNELRQLNASWVSLKLLWEALARTFKDRELQRLALLPPKITYENSINQTTDLLPDTELHWTASQSDNGSNEMNNSNDSEEFGPSGIVGSSEEFGPSGIVGRIVYDTSPQSVTLTSEKSRIPQRTNKTTSVLQENDPSSTTTESEKSSVEINTSITSITSDSSQSGITVRSDKSRIPTRVNQTSSPSVQLGNGSSFTPGESGRDPNIKTGLLNDTSPPNVTVRSDNSQIPRRRTQASSSAYDSSLPSNSDNDQTLLGKKQASSSSVLQVTDPLIPSADAMESSGTYSGTAYFTSPRNITVRSDDNRIAPRINQLSSNMEDPVSTSEESGKSSSTLKINTGTAYFTSPRNITVRSDDNRIAPRINQLSSNMDDPVSTSEESGKSSSTLKINTGSAYDSSLPSNSDNDQTLLGKKQASRTAYYTSPTNITVRSDDNRIAPRINQLSSNMEDPVSTSGESGKSSSTLKINTGEAALTIRRKDTSLFSIFSYSSIRKQENTFQNTRLEFQAGSPKTTVNLTSPYNIVSLKRSKKGISLAESVDFVDSSSVQSKEERQTETSGGHMNLLKEFELWLQEENSTLNKICSTKALGREEMKSRLSKLQRLQLRIPQGQRLFESLLVSMPAMAVTDNLRLEDLRYQWMLYKSKLRDAGSSSSIKTSEELRGITKKSSGGLCSFLHRVCCAALPLQLLLLLLLLLALLILLMQESQNCALSNNFARSFNLMLKYERPPPT</sequence>
<dbReference type="PANTHER" id="PTHR47535">
    <property type="entry name" value="MUSCLE-SPECIFIC PROTEIN 300 KDA, ISOFORM G"/>
    <property type="match status" value="1"/>
</dbReference>
<feature type="compositionally biased region" description="Low complexity" evidence="10">
    <location>
        <begin position="1312"/>
        <end position="1323"/>
    </location>
</feature>
<dbReference type="Gene3D" id="1.20.58.60">
    <property type="match status" value="2"/>
</dbReference>
<dbReference type="RefSeq" id="XP_018085956.1">
    <property type="nucleotide sequence ID" value="XM_018230467.2"/>
</dbReference>
<dbReference type="InterPro" id="IPR052403">
    <property type="entry name" value="LINC-complex_assoc"/>
</dbReference>
<evidence type="ECO:0000313" key="15">
    <source>
        <dbReference type="Xenbase" id="XB-GENE-6486333"/>
    </source>
</evidence>
<comment type="subcellular location">
    <subcellularLocation>
        <location evidence="7">Nucleus outer membrane</location>
        <topology evidence="7">Single-pass type IV membrane protein</topology>
    </subcellularLocation>
</comment>
<evidence type="ECO:0000259" key="12">
    <source>
        <dbReference type="PROSITE" id="PS51049"/>
    </source>
</evidence>
<dbReference type="GO" id="GO:0005737">
    <property type="term" value="C:cytoplasm"/>
    <property type="evidence" value="ECO:0000318"/>
    <property type="project" value="GO_Central"/>
</dbReference>
<dbReference type="InterPro" id="IPR057932">
    <property type="entry name" value="Spectrin_SYNE1_3"/>
</dbReference>
<feature type="compositionally biased region" description="Low complexity" evidence="10">
    <location>
        <begin position="926"/>
        <end position="937"/>
    </location>
</feature>
<feature type="compositionally biased region" description="Polar residues" evidence="10">
    <location>
        <begin position="970"/>
        <end position="997"/>
    </location>
</feature>
<feature type="coiled-coil region" evidence="9">
    <location>
        <begin position="397"/>
        <end position="499"/>
    </location>
</feature>
<feature type="region of interest" description="Disordered" evidence="10">
    <location>
        <begin position="1223"/>
        <end position="1323"/>
    </location>
</feature>
<dbReference type="Pfam" id="PF25804">
    <property type="entry name" value="SYNE3"/>
    <property type="match status" value="1"/>
</dbReference>
<dbReference type="PANTHER" id="PTHR47535:SF2">
    <property type="entry name" value="NESPRIN-3"/>
    <property type="match status" value="1"/>
</dbReference>
<feature type="compositionally biased region" description="Low complexity" evidence="10">
    <location>
        <begin position="1235"/>
        <end position="1246"/>
    </location>
</feature>
<dbReference type="SUPFAM" id="SSF46966">
    <property type="entry name" value="Spectrin repeat"/>
    <property type="match status" value="4"/>
</dbReference>
<keyword evidence="4 11" id="KW-1133">Transmembrane helix</keyword>
<dbReference type="InterPro" id="IPR012315">
    <property type="entry name" value="KASH"/>
</dbReference>
<keyword evidence="9" id="KW-0175">Coiled coil</keyword>
<dbReference type="InterPro" id="IPR018159">
    <property type="entry name" value="Spectrin/alpha-actinin"/>
</dbReference>
<feature type="transmembrane region" description="Helical" evidence="11">
    <location>
        <begin position="1541"/>
        <end position="1561"/>
    </location>
</feature>
<feature type="compositionally biased region" description="Polar residues" evidence="10">
    <location>
        <begin position="1072"/>
        <end position="1089"/>
    </location>
</feature>
<proteinExistence type="inferred from homology"/>
<name>A0A8J0TC09_XENLA</name>
<feature type="compositionally biased region" description="Polar residues" evidence="10">
    <location>
        <begin position="1276"/>
        <end position="1289"/>
    </location>
</feature>
<dbReference type="Pfam" id="PF10541">
    <property type="entry name" value="KASH"/>
    <property type="match status" value="1"/>
</dbReference>
<evidence type="ECO:0000313" key="13">
    <source>
        <dbReference type="Proteomes" id="UP000186698"/>
    </source>
</evidence>
<evidence type="ECO:0000256" key="10">
    <source>
        <dbReference type="SAM" id="MobiDB-lite"/>
    </source>
</evidence>
<evidence type="ECO:0000256" key="2">
    <source>
        <dbReference type="ARBA" id="ARBA00022692"/>
    </source>
</evidence>
<dbReference type="PROSITE" id="PS51049">
    <property type="entry name" value="KASH"/>
    <property type="match status" value="1"/>
</dbReference>
<evidence type="ECO:0000256" key="7">
    <source>
        <dbReference type="ARBA" id="ARBA00046312"/>
    </source>
</evidence>
<feature type="domain" description="KASH" evidence="12">
    <location>
        <begin position="1532"/>
        <end position="1590"/>
    </location>
</feature>
<dbReference type="InterPro" id="IPR057933">
    <property type="entry name" value="SYNE3_dom"/>
</dbReference>
<feature type="compositionally biased region" description="Polar residues" evidence="10">
    <location>
        <begin position="1039"/>
        <end position="1058"/>
    </location>
</feature>
<evidence type="ECO:0000256" key="1">
    <source>
        <dbReference type="ARBA" id="ARBA00008619"/>
    </source>
</evidence>
<dbReference type="Proteomes" id="UP000186698">
    <property type="component" value="Chromosome 8L"/>
</dbReference>
<evidence type="ECO:0000256" key="11">
    <source>
        <dbReference type="SAM" id="Phobius"/>
    </source>
</evidence>
<keyword evidence="2 8" id="KW-0812">Transmembrane</keyword>
<feature type="compositionally biased region" description="Polar residues" evidence="10">
    <location>
        <begin position="1110"/>
        <end position="1127"/>
    </location>
</feature>
<feature type="compositionally biased region" description="Low complexity" evidence="10">
    <location>
        <begin position="1183"/>
        <end position="1194"/>
    </location>
</feature>
<feature type="compositionally biased region" description="Low complexity" evidence="10">
    <location>
        <begin position="1009"/>
        <end position="1028"/>
    </location>
</feature>
<keyword evidence="5 8" id="KW-0472">Membrane</keyword>
<dbReference type="KEGG" id="xla:108698736"/>
<feature type="compositionally biased region" description="Polar residues" evidence="10">
    <location>
        <begin position="1247"/>
        <end position="1268"/>
    </location>
</feature>
<keyword evidence="6" id="KW-0539">Nucleus</keyword>
<dbReference type="GO" id="GO:0007097">
    <property type="term" value="P:nuclear migration"/>
    <property type="evidence" value="ECO:0000318"/>
    <property type="project" value="GO_Central"/>
</dbReference>
<dbReference type="AGR" id="Xenbase:XB-GENE-6486333"/>
<organism evidence="13 14">
    <name type="scientific">Xenopus laevis</name>
    <name type="common">African clawed frog</name>
    <dbReference type="NCBI Taxonomy" id="8355"/>
    <lineage>
        <taxon>Eukaryota</taxon>
        <taxon>Metazoa</taxon>
        <taxon>Chordata</taxon>
        <taxon>Craniata</taxon>
        <taxon>Vertebrata</taxon>
        <taxon>Euteleostomi</taxon>
        <taxon>Amphibia</taxon>
        <taxon>Batrachia</taxon>
        <taxon>Anura</taxon>
        <taxon>Pipoidea</taxon>
        <taxon>Pipidae</taxon>
        <taxon>Xenopodinae</taxon>
        <taxon>Xenopus</taxon>
        <taxon>Xenopus</taxon>
    </lineage>
</organism>
<evidence type="ECO:0000256" key="6">
    <source>
        <dbReference type="ARBA" id="ARBA00023242"/>
    </source>
</evidence>
<comment type="similarity">
    <text evidence="1">Belongs to the nesprin family.</text>
</comment>
<evidence type="ECO:0000256" key="4">
    <source>
        <dbReference type="ARBA" id="ARBA00022989"/>
    </source>
</evidence>
<feature type="topological domain" description="Perinuclear space" evidence="8">
    <location>
        <begin position="1562"/>
        <end position="1590"/>
    </location>
</feature>
<dbReference type="Xenbase" id="XB-GENE-6486333">
    <property type="gene designation" value="syne3.L"/>
</dbReference>
<feature type="compositionally biased region" description="Low complexity" evidence="10">
    <location>
        <begin position="1097"/>
        <end position="1109"/>
    </location>
</feature>
<dbReference type="Pfam" id="PF25803">
    <property type="entry name" value="Spectrin_SYNE1_2"/>
    <property type="match status" value="1"/>
</dbReference>
<evidence type="ECO:0000256" key="8">
    <source>
        <dbReference type="PROSITE-ProRule" id="PRU00385"/>
    </source>
</evidence>
<feature type="region of interest" description="Disordered" evidence="10">
    <location>
        <begin position="1171"/>
        <end position="1200"/>
    </location>
</feature>
<dbReference type="GO" id="GO:0008285">
    <property type="term" value="P:negative regulation of cell population proliferation"/>
    <property type="evidence" value="ECO:0007669"/>
    <property type="project" value="TreeGrafter"/>
</dbReference>
<evidence type="ECO:0000256" key="3">
    <source>
        <dbReference type="ARBA" id="ARBA00022737"/>
    </source>
</evidence>
<dbReference type="GO" id="GO:0005640">
    <property type="term" value="C:nuclear outer membrane"/>
    <property type="evidence" value="ECO:0000318"/>
    <property type="project" value="GO_Central"/>
</dbReference>
<dbReference type="GO" id="GO:0051015">
    <property type="term" value="F:actin filament binding"/>
    <property type="evidence" value="ECO:0000318"/>
    <property type="project" value="GO_Central"/>
</dbReference>